<dbReference type="Proteomes" id="UP000320390">
    <property type="component" value="Chromosome"/>
</dbReference>
<evidence type="ECO:0000313" key="6">
    <source>
        <dbReference type="Proteomes" id="UP000320390"/>
    </source>
</evidence>
<comment type="similarity">
    <text evidence="2">Belongs to the transketolase family.</text>
</comment>
<evidence type="ECO:0000256" key="1">
    <source>
        <dbReference type="ARBA" id="ARBA00001964"/>
    </source>
</evidence>
<dbReference type="InterPro" id="IPR029061">
    <property type="entry name" value="THDP-binding"/>
</dbReference>
<accession>A0A518F041</accession>
<dbReference type="CDD" id="cd02012">
    <property type="entry name" value="TPP_TK"/>
    <property type="match status" value="1"/>
</dbReference>
<dbReference type="EMBL" id="CP036434">
    <property type="protein sequence ID" value="QDV09691.1"/>
    <property type="molecule type" value="Genomic_DNA"/>
</dbReference>
<name>A0A518F041_9BACT</name>
<evidence type="ECO:0000259" key="4">
    <source>
        <dbReference type="Pfam" id="PF00456"/>
    </source>
</evidence>
<reference evidence="5 6" key="1">
    <citation type="submission" date="2019-02" db="EMBL/GenBank/DDBJ databases">
        <title>Deep-cultivation of Planctomycetes and their phenomic and genomic characterization uncovers novel biology.</title>
        <authorList>
            <person name="Wiegand S."/>
            <person name="Jogler M."/>
            <person name="Boedeker C."/>
            <person name="Pinto D."/>
            <person name="Vollmers J."/>
            <person name="Rivas-Marin E."/>
            <person name="Kohn T."/>
            <person name="Peeters S.H."/>
            <person name="Heuer A."/>
            <person name="Rast P."/>
            <person name="Oberbeckmann S."/>
            <person name="Bunk B."/>
            <person name="Jeske O."/>
            <person name="Meyerdierks A."/>
            <person name="Storesund J.E."/>
            <person name="Kallscheuer N."/>
            <person name="Luecker S."/>
            <person name="Lage O.M."/>
            <person name="Pohl T."/>
            <person name="Merkel B.J."/>
            <person name="Hornburger P."/>
            <person name="Mueller R.-W."/>
            <person name="Bruemmer F."/>
            <person name="Labrenz M."/>
            <person name="Spormann A.M."/>
            <person name="Op den Camp H."/>
            <person name="Overmann J."/>
            <person name="Amann R."/>
            <person name="Jetten M.S.M."/>
            <person name="Mascher T."/>
            <person name="Medema M.H."/>
            <person name="Devos D.P."/>
            <person name="Kaster A.-K."/>
            <person name="Ovreas L."/>
            <person name="Rohde M."/>
            <person name="Galperin M.Y."/>
            <person name="Jogler C."/>
        </authorList>
    </citation>
    <scope>NUCLEOTIDE SEQUENCE [LARGE SCALE GENOMIC DNA]</scope>
    <source>
        <strain evidence="5 6">Poly30</strain>
    </source>
</reference>
<proteinExistence type="inferred from homology"/>
<comment type="cofactor">
    <cofactor evidence="1">
        <name>thiamine diphosphate</name>
        <dbReference type="ChEBI" id="CHEBI:58937"/>
    </cofactor>
</comment>
<dbReference type="Pfam" id="PF00456">
    <property type="entry name" value="Transketolase_N"/>
    <property type="match status" value="1"/>
</dbReference>
<dbReference type="PANTHER" id="PTHR47514">
    <property type="entry name" value="TRANSKETOLASE N-TERMINAL SECTION-RELATED"/>
    <property type="match status" value="1"/>
</dbReference>
<dbReference type="RefSeq" id="WP_145204496.1">
    <property type="nucleotide sequence ID" value="NZ_CP036434.1"/>
</dbReference>
<gene>
    <name evidence="5" type="primary">tkt_1</name>
    <name evidence="5" type="ORF">Poly30_52500</name>
</gene>
<keyword evidence="5" id="KW-0808">Transferase</keyword>
<dbReference type="EC" id="2.2.1.1" evidence="5"/>
<keyword evidence="6" id="KW-1185">Reference proteome</keyword>
<dbReference type="OrthoDB" id="8732661at2"/>
<dbReference type="GO" id="GO:0004802">
    <property type="term" value="F:transketolase activity"/>
    <property type="evidence" value="ECO:0007669"/>
    <property type="project" value="UniProtKB-EC"/>
</dbReference>
<evidence type="ECO:0000256" key="2">
    <source>
        <dbReference type="ARBA" id="ARBA00007131"/>
    </source>
</evidence>
<organism evidence="5 6">
    <name type="scientific">Saltatorellus ferox</name>
    <dbReference type="NCBI Taxonomy" id="2528018"/>
    <lineage>
        <taxon>Bacteria</taxon>
        <taxon>Pseudomonadati</taxon>
        <taxon>Planctomycetota</taxon>
        <taxon>Planctomycetia</taxon>
        <taxon>Planctomycetia incertae sedis</taxon>
        <taxon>Saltatorellus</taxon>
    </lineage>
</organism>
<feature type="domain" description="Transketolase N-terminal" evidence="4">
    <location>
        <begin position="15"/>
        <end position="277"/>
    </location>
</feature>
<keyword evidence="3" id="KW-0786">Thiamine pyrophosphate</keyword>
<dbReference type="Gene3D" id="3.40.50.970">
    <property type="match status" value="1"/>
</dbReference>
<dbReference type="InterPro" id="IPR005474">
    <property type="entry name" value="Transketolase_N"/>
</dbReference>
<dbReference type="SUPFAM" id="SSF52518">
    <property type="entry name" value="Thiamin diphosphate-binding fold (THDP-binding)"/>
    <property type="match status" value="1"/>
</dbReference>
<protein>
    <submittedName>
        <fullName evidence="5">Transketolase</fullName>
        <ecNumber evidence="5">2.2.1.1</ecNumber>
    </submittedName>
</protein>
<evidence type="ECO:0000256" key="3">
    <source>
        <dbReference type="ARBA" id="ARBA00023052"/>
    </source>
</evidence>
<dbReference type="AlphaFoldDB" id="A0A518F041"/>
<evidence type="ECO:0000313" key="5">
    <source>
        <dbReference type="EMBL" id="QDV09691.1"/>
    </source>
</evidence>
<sequence length="288" mass="31172">MALTQEQRESVQAAALQTRIDTIRMVHAAECGHPGGPLGMADFMATLFMRHLDLTPENRHAANRDRFILGNGHTCAGYYSLLSQKGLIPREMLLTFRKMGSLLQGHPHLNHDLGIDFSTGSLGNSLSAALGMALAAKHNGWDARVYSASSDGESQEGQIWEAATAAAHYGASNLTVLVDFNNVQIDGYMRDVMNVRDLREKYEAFGWHAVDVDGHDVDAIDAALVAAREETERPSALICKTLIGKGVSFMENQPGWHGVAPNDEQATTALLELGVSADEVMGMIAADK</sequence>
<dbReference type="PANTHER" id="PTHR47514:SF1">
    <property type="entry name" value="TRANSKETOLASE N-TERMINAL SECTION-RELATED"/>
    <property type="match status" value="1"/>
</dbReference>